<organism evidence="1 2">
    <name type="scientific">Nostoc commune NIES-4072</name>
    <dbReference type="NCBI Taxonomy" id="2005467"/>
    <lineage>
        <taxon>Bacteria</taxon>
        <taxon>Bacillati</taxon>
        <taxon>Cyanobacteriota</taxon>
        <taxon>Cyanophyceae</taxon>
        <taxon>Nostocales</taxon>
        <taxon>Nostocaceae</taxon>
        <taxon>Nostoc</taxon>
    </lineage>
</organism>
<accession>A0A2R5FE28</accession>
<sequence length="272" mass="28809">MAFTINQLLKLSVKYLTAITAIITVLPLPVKAATFLVNERALLGGNDEVYWGSLGKVFNPSAPDFSVFLPNSFSATSQGGLGLDVNITPAKNPQITPPFIFQTLPPPGIRTNFAQGDFILFGGINPTGFQPLPPGSPDPRTQGNGEPLSISFAQPVFGAGTQIAVDISNLEVETFINAFDSNNNLLGSFSVLSTSSLALDNSAVFLGVRSDTANISRLVFSSSAPQYALAINQVSIVAAPEPTLTLAILAFGISGAVLKLRQRSWSLNRDIR</sequence>
<dbReference type="AlphaFoldDB" id="A0A2R5FE28"/>
<dbReference type="EMBL" id="BDUD01000001">
    <property type="protein sequence ID" value="GBG16682.1"/>
    <property type="molecule type" value="Genomic_DNA"/>
</dbReference>
<keyword evidence="2" id="KW-1185">Reference proteome</keyword>
<gene>
    <name evidence="1" type="ORF">NIES4072_03280</name>
</gene>
<dbReference type="Proteomes" id="UP000245124">
    <property type="component" value="Unassembled WGS sequence"/>
</dbReference>
<evidence type="ECO:0008006" key="3">
    <source>
        <dbReference type="Google" id="ProtNLM"/>
    </source>
</evidence>
<evidence type="ECO:0000313" key="2">
    <source>
        <dbReference type="Proteomes" id="UP000245124"/>
    </source>
</evidence>
<name>A0A2R5FE28_NOSCO</name>
<reference evidence="1 2" key="1">
    <citation type="submission" date="2017-06" db="EMBL/GenBank/DDBJ databases">
        <title>Genome sequencing of cyanobaciteial culture collection at National Institute for Environmental Studies (NIES).</title>
        <authorList>
            <person name="Hirose Y."/>
            <person name="Shimura Y."/>
            <person name="Fujisawa T."/>
            <person name="Nakamura Y."/>
            <person name="Kawachi M."/>
        </authorList>
    </citation>
    <scope>NUCLEOTIDE SEQUENCE [LARGE SCALE GENOMIC DNA]</scope>
    <source>
        <strain evidence="1 2">NIES-4072</strain>
    </source>
</reference>
<evidence type="ECO:0000313" key="1">
    <source>
        <dbReference type="EMBL" id="GBG16682.1"/>
    </source>
</evidence>
<protein>
    <recommendedName>
        <fullName evidence="3">PEP-CTERM protein-sorting domain-containing protein</fullName>
    </recommendedName>
</protein>
<comment type="caution">
    <text evidence="1">The sequence shown here is derived from an EMBL/GenBank/DDBJ whole genome shotgun (WGS) entry which is preliminary data.</text>
</comment>
<dbReference type="OrthoDB" id="573373at2"/>
<proteinExistence type="predicted"/>
<dbReference type="RefSeq" id="WP_109007017.1">
    <property type="nucleotide sequence ID" value="NZ_BDUD01000001.1"/>
</dbReference>